<keyword evidence="2" id="KW-1185">Reference proteome</keyword>
<dbReference type="RefSeq" id="WP_127082896.1">
    <property type="nucleotide sequence ID" value="NZ_RSCL01000011.1"/>
</dbReference>
<sequence length="203" mass="23115">MTDLQVVANFEELVSNLEPEVAASIMTCIENALDYQQKALSIYSILLSGQLVKPKMEKKKTIAVSENVGVVSGWNSLNPKWTVFIAENNGILLVQNETLITEFYQNRIEEFKRYGYETKKWDLDSELNPGRHYRSHAEKQISVIKPCNSIGVSKGICEEDCYPYLCALAQIRKQHIVVADPNGVFLFYSNGQVKFVYHKNKSK</sequence>
<dbReference type="OrthoDB" id="3260479at2"/>
<protein>
    <submittedName>
        <fullName evidence="1">Uncharacterized protein</fullName>
    </submittedName>
</protein>
<organism evidence="1 2">
    <name type="scientific">Dulcicalothrix desertica PCC 7102</name>
    <dbReference type="NCBI Taxonomy" id="232991"/>
    <lineage>
        <taxon>Bacteria</taxon>
        <taxon>Bacillati</taxon>
        <taxon>Cyanobacteriota</taxon>
        <taxon>Cyanophyceae</taxon>
        <taxon>Nostocales</taxon>
        <taxon>Calotrichaceae</taxon>
        <taxon>Dulcicalothrix</taxon>
    </lineage>
</organism>
<reference evidence="1" key="2">
    <citation type="journal article" date="2019" name="Genome Biol. Evol.">
        <title>Day and night: Metabolic profiles and evolutionary relationships of six axenic non-marine cyanobacteria.</title>
        <authorList>
            <person name="Will S.E."/>
            <person name="Henke P."/>
            <person name="Boedeker C."/>
            <person name="Huang S."/>
            <person name="Brinkmann H."/>
            <person name="Rohde M."/>
            <person name="Jarek M."/>
            <person name="Friedl T."/>
            <person name="Seufert S."/>
            <person name="Schumacher M."/>
            <person name="Overmann J."/>
            <person name="Neumann-Schaal M."/>
            <person name="Petersen J."/>
        </authorList>
    </citation>
    <scope>NUCLEOTIDE SEQUENCE [LARGE SCALE GENOMIC DNA]</scope>
    <source>
        <strain evidence="1">PCC 7102</strain>
    </source>
</reference>
<accession>A0A433VDX6</accession>
<evidence type="ECO:0000313" key="1">
    <source>
        <dbReference type="EMBL" id="RUT04273.1"/>
    </source>
</evidence>
<comment type="caution">
    <text evidence="1">The sequence shown here is derived from an EMBL/GenBank/DDBJ whole genome shotgun (WGS) entry which is preliminary data.</text>
</comment>
<proteinExistence type="predicted"/>
<name>A0A433VDX6_9CYAN</name>
<gene>
    <name evidence="1" type="ORF">DSM106972_045010</name>
</gene>
<dbReference type="EMBL" id="RSCL01000011">
    <property type="protein sequence ID" value="RUT04273.1"/>
    <property type="molecule type" value="Genomic_DNA"/>
</dbReference>
<reference evidence="1" key="1">
    <citation type="submission" date="2018-12" db="EMBL/GenBank/DDBJ databases">
        <authorList>
            <person name="Will S."/>
            <person name="Neumann-Schaal M."/>
            <person name="Henke P."/>
        </authorList>
    </citation>
    <scope>NUCLEOTIDE SEQUENCE</scope>
    <source>
        <strain evidence="1">PCC 7102</strain>
    </source>
</reference>
<dbReference type="Proteomes" id="UP000271624">
    <property type="component" value="Unassembled WGS sequence"/>
</dbReference>
<dbReference type="AlphaFoldDB" id="A0A433VDX6"/>
<evidence type="ECO:0000313" key="2">
    <source>
        <dbReference type="Proteomes" id="UP000271624"/>
    </source>
</evidence>